<dbReference type="OrthoDB" id="4484751at2"/>
<evidence type="ECO:0000313" key="9">
    <source>
        <dbReference type="EMBL" id="TVZ01136.1"/>
    </source>
</evidence>
<comment type="subcellular location">
    <subcellularLocation>
        <location evidence="1">Cell membrane</location>
        <topology evidence="1">Multi-pass membrane protein</topology>
    </subcellularLocation>
</comment>
<keyword evidence="10" id="KW-1185">Reference proteome</keyword>
<keyword evidence="2" id="KW-0813">Transport</keyword>
<dbReference type="InterPro" id="IPR011701">
    <property type="entry name" value="MFS"/>
</dbReference>
<evidence type="ECO:0000256" key="5">
    <source>
        <dbReference type="ARBA" id="ARBA00022989"/>
    </source>
</evidence>
<feature type="transmembrane region" description="Helical" evidence="7">
    <location>
        <begin position="237"/>
        <end position="258"/>
    </location>
</feature>
<dbReference type="RefSeq" id="WP_145859464.1">
    <property type="nucleotide sequence ID" value="NZ_RPFW01000007.1"/>
</dbReference>
<keyword evidence="3" id="KW-1003">Cell membrane</keyword>
<dbReference type="InterPro" id="IPR036259">
    <property type="entry name" value="MFS_trans_sf"/>
</dbReference>
<dbReference type="AlphaFoldDB" id="A0A6P2BSC6"/>
<dbReference type="Gene3D" id="1.20.1720.10">
    <property type="entry name" value="Multidrug resistance protein D"/>
    <property type="match status" value="1"/>
</dbReference>
<feature type="transmembrane region" description="Helical" evidence="7">
    <location>
        <begin position="447"/>
        <end position="470"/>
    </location>
</feature>
<feature type="transmembrane region" description="Helical" evidence="7">
    <location>
        <begin position="150"/>
        <end position="168"/>
    </location>
</feature>
<evidence type="ECO:0000256" key="7">
    <source>
        <dbReference type="SAM" id="Phobius"/>
    </source>
</evidence>
<dbReference type="PROSITE" id="PS50850">
    <property type="entry name" value="MFS"/>
    <property type="match status" value="1"/>
</dbReference>
<dbReference type="GO" id="GO:0022857">
    <property type="term" value="F:transmembrane transporter activity"/>
    <property type="evidence" value="ECO:0007669"/>
    <property type="project" value="InterPro"/>
</dbReference>
<protein>
    <submittedName>
        <fullName evidence="9">MFS transporter</fullName>
    </submittedName>
</protein>
<comment type="caution">
    <text evidence="9">The sequence shown here is derived from an EMBL/GenBank/DDBJ whole genome shotgun (WGS) entry which is preliminary data.</text>
</comment>
<keyword evidence="6 7" id="KW-0472">Membrane</keyword>
<feature type="transmembrane region" description="Helical" evidence="7">
    <location>
        <begin position="377"/>
        <end position="396"/>
    </location>
</feature>
<dbReference type="GO" id="GO:0005886">
    <property type="term" value="C:plasma membrane"/>
    <property type="evidence" value="ECO:0007669"/>
    <property type="project" value="UniProtKB-SubCell"/>
</dbReference>
<name>A0A6P2BSC6_9ACTN</name>
<feature type="transmembrane region" description="Helical" evidence="7">
    <location>
        <begin position="279"/>
        <end position="301"/>
    </location>
</feature>
<dbReference type="SUPFAM" id="SSF103473">
    <property type="entry name" value="MFS general substrate transporter"/>
    <property type="match status" value="1"/>
</dbReference>
<proteinExistence type="predicted"/>
<feature type="transmembrane region" description="Helical" evidence="7">
    <location>
        <begin position="62"/>
        <end position="81"/>
    </location>
</feature>
<evidence type="ECO:0000256" key="4">
    <source>
        <dbReference type="ARBA" id="ARBA00022692"/>
    </source>
</evidence>
<feature type="transmembrane region" description="Helical" evidence="7">
    <location>
        <begin position="212"/>
        <end position="231"/>
    </location>
</feature>
<dbReference type="InterPro" id="IPR020846">
    <property type="entry name" value="MFS_dom"/>
</dbReference>
<feature type="transmembrane region" description="Helical" evidence="7">
    <location>
        <begin position="180"/>
        <end position="200"/>
    </location>
</feature>
<feature type="domain" description="Major facilitator superfamily (MFS) profile" evidence="8">
    <location>
        <begin position="27"/>
        <end position="476"/>
    </location>
</feature>
<dbReference type="PANTHER" id="PTHR42718">
    <property type="entry name" value="MAJOR FACILITATOR SUPERFAMILY MULTIDRUG TRANSPORTER MFSC"/>
    <property type="match status" value="1"/>
</dbReference>
<gene>
    <name evidence="9" type="ORF">EAS64_33120</name>
</gene>
<evidence type="ECO:0000259" key="8">
    <source>
        <dbReference type="PROSITE" id="PS50850"/>
    </source>
</evidence>
<feature type="transmembrane region" description="Helical" evidence="7">
    <location>
        <begin position="313"/>
        <end position="341"/>
    </location>
</feature>
<evidence type="ECO:0000256" key="3">
    <source>
        <dbReference type="ARBA" id="ARBA00022475"/>
    </source>
</evidence>
<keyword evidence="5 7" id="KW-1133">Transmembrane helix</keyword>
<accession>A0A6P2BSC6</accession>
<feature type="transmembrane region" description="Helical" evidence="7">
    <location>
        <begin position="93"/>
        <end position="112"/>
    </location>
</feature>
<evidence type="ECO:0000256" key="1">
    <source>
        <dbReference type="ARBA" id="ARBA00004651"/>
    </source>
</evidence>
<evidence type="ECO:0000256" key="6">
    <source>
        <dbReference type="ARBA" id="ARBA00023136"/>
    </source>
</evidence>
<dbReference type="Pfam" id="PF07690">
    <property type="entry name" value="MFS_1"/>
    <property type="match status" value="1"/>
</dbReference>
<evidence type="ECO:0000256" key="2">
    <source>
        <dbReference type="ARBA" id="ARBA00022448"/>
    </source>
</evidence>
<dbReference type="EMBL" id="RPFW01000007">
    <property type="protein sequence ID" value="TVZ01136.1"/>
    <property type="molecule type" value="Genomic_DNA"/>
</dbReference>
<keyword evidence="4 7" id="KW-0812">Transmembrane</keyword>
<feature type="transmembrane region" description="Helical" evidence="7">
    <location>
        <begin position="417"/>
        <end position="435"/>
    </location>
</feature>
<feature type="transmembrane region" description="Helical" evidence="7">
    <location>
        <begin position="118"/>
        <end position="138"/>
    </location>
</feature>
<organism evidence="9 10">
    <name type="scientific">Trebonia kvetii</name>
    <dbReference type="NCBI Taxonomy" id="2480626"/>
    <lineage>
        <taxon>Bacteria</taxon>
        <taxon>Bacillati</taxon>
        <taxon>Actinomycetota</taxon>
        <taxon>Actinomycetes</taxon>
        <taxon>Streptosporangiales</taxon>
        <taxon>Treboniaceae</taxon>
        <taxon>Trebonia</taxon>
    </lineage>
</organism>
<feature type="transmembrane region" description="Helical" evidence="7">
    <location>
        <begin position="353"/>
        <end position="371"/>
    </location>
</feature>
<dbReference type="CDD" id="cd17504">
    <property type="entry name" value="MFS_MMR_MDR_like"/>
    <property type="match status" value="1"/>
</dbReference>
<reference evidence="9 10" key="1">
    <citation type="submission" date="2018-11" db="EMBL/GenBank/DDBJ databases">
        <title>Trebonia kvetii gen.nov., sp.nov., a novel acidophilic actinobacterium, and proposal of the new actinobacterial family Treboniaceae fam. nov.</title>
        <authorList>
            <person name="Rapoport D."/>
            <person name="Sagova-Mareckova M."/>
            <person name="Sedlacek I."/>
            <person name="Provaznik J."/>
            <person name="Kralova S."/>
            <person name="Pavlinic D."/>
            <person name="Benes V."/>
            <person name="Kopecky J."/>
        </authorList>
    </citation>
    <scope>NUCLEOTIDE SEQUENCE [LARGE SCALE GENOMIC DNA]</scope>
    <source>
        <strain evidence="9 10">15Tr583</strain>
    </source>
</reference>
<sequence>MSTTAQPQTYLVTRDPAGAPPARANALLAVLALAGTVFAMMQALVIPALPRIQASLGVNADGAAWISTAYLLSASILTPVIGRLGEVAGKKRMMLASLAAFAAGTLVCALAGNLAELVTGRVIQGAAGGIYPLAFAIIRDRLPRERVPAGIGLVSSLLGIGGGLGLVLPGPIMTRLSYQWLFWLPLTVIAAALVLAAVYIPADGAARSRERVPWRSSLLMAAGLAAVLMAVAQSASWHWASARTLGLLAAGALVLLAWGRMESRSASPLVDMSLMRLRGVWPANAAALLTGVGMYASFLIIPELVQAPARLGYGFGASVMGAGLFMFPTAAAQLLLAPAAGMLHRRFSLRSQLIAGQVSCAAGFASLALWHAAPWQVYAATTVLGVGFWLCLVALPNQVVAAVPAARTGSATAVNTVVRNAGGALGTQLAAAVIVSSVQAGTGAPAAVGYVGALILCAAAGCAGALVAAATPHRNPG</sequence>
<dbReference type="Gene3D" id="1.20.1250.20">
    <property type="entry name" value="MFS general substrate transporter like domains"/>
    <property type="match status" value="1"/>
</dbReference>
<dbReference type="Proteomes" id="UP000460272">
    <property type="component" value="Unassembled WGS sequence"/>
</dbReference>
<feature type="transmembrane region" description="Helical" evidence="7">
    <location>
        <begin position="26"/>
        <end position="50"/>
    </location>
</feature>
<dbReference type="PANTHER" id="PTHR42718:SF46">
    <property type="entry name" value="BLR6921 PROTEIN"/>
    <property type="match status" value="1"/>
</dbReference>
<evidence type="ECO:0000313" key="10">
    <source>
        <dbReference type="Proteomes" id="UP000460272"/>
    </source>
</evidence>